<evidence type="ECO:0000313" key="2">
    <source>
        <dbReference type="EMBL" id="MEQ2286022.1"/>
    </source>
</evidence>
<dbReference type="Proteomes" id="UP001469553">
    <property type="component" value="Unassembled WGS sequence"/>
</dbReference>
<feature type="transmembrane region" description="Helical" evidence="1">
    <location>
        <begin position="45"/>
        <end position="64"/>
    </location>
</feature>
<name>A0ABV0XXA1_9TELE</name>
<protein>
    <submittedName>
        <fullName evidence="2">Uncharacterized protein</fullName>
    </submittedName>
</protein>
<keyword evidence="1" id="KW-1133">Transmembrane helix</keyword>
<sequence>MLSTCVSPVEHLRRNIYRVTAAGLYELFIYRLVRSTDDVSALIPFLLYYFCAAVSLMFLPRSAFPVCCCSKSMVLFCCVLLCDEGQVEPTSLDESSLLS</sequence>
<comment type="caution">
    <text evidence="2">The sequence shown here is derived from an EMBL/GenBank/DDBJ whole genome shotgun (WGS) entry which is preliminary data.</text>
</comment>
<evidence type="ECO:0000256" key="1">
    <source>
        <dbReference type="SAM" id="Phobius"/>
    </source>
</evidence>
<organism evidence="2 3">
    <name type="scientific">Ameca splendens</name>
    <dbReference type="NCBI Taxonomy" id="208324"/>
    <lineage>
        <taxon>Eukaryota</taxon>
        <taxon>Metazoa</taxon>
        <taxon>Chordata</taxon>
        <taxon>Craniata</taxon>
        <taxon>Vertebrata</taxon>
        <taxon>Euteleostomi</taxon>
        <taxon>Actinopterygii</taxon>
        <taxon>Neopterygii</taxon>
        <taxon>Teleostei</taxon>
        <taxon>Neoteleostei</taxon>
        <taxon>Acanthomorphata</taxon>
        <taxon>Ovalentaria</taxon>
        <taxon>Atherinomorphae</taxon>
        <taxon>Cyprinodontiformes</taxon>
        <taxon>Goodeidae</taxon>
        <taxon>Ameca</taxon>
    </lineage>
</organism>
<reference evidence="2 3" key="1">
    <citation type="submission" date="2021-06" db="EMBL/GenBank/DDBJ databases">
        <authorList>
            <person name="Palmer J.M."/>
        </authorList>
    </citation>
    <scope>NUCLEOTIDE SEQUENCE [LARGE SCALE GENOMIC DNA]</scope>
    <source>
        <strain evidence="2 3">AS_MEX2019</strain>
        <tissue evidence="2">Muscle</tissue>
    </source>
</reference>
<proteinExistence type="predicted"/>
<evidence type="ECO:0000313" key="3">
    <source>
        <dbReference type="Proteomes" id="UP001469553"/>
    </source>
</evidence>
<keyword evidence="3" id="KW-1185">Reference proteome</keyword>
<dbReference type="EMBL" id="JAHRIP010016101">
    <property type="protein sequence ID" value="MEQ2286022.1"/>
    <property type="molecule type" value="Genomic_DNA"/>
</dbReference>
<accession>A0ABV0XXA1</accession>
<gene>
    <name evidence="2" type="ORF">AMECASPLE_037946</name>
</gene>
<keyword evidence="1" id="KW-0812">Transmembrane</keyword>
<keyword evidence="1" id="KW-0472">Membrane</keyword>